<feature type="transmembrane region" description="Helical" evidence="2">
    <location>
        <begin position="68"/>
        <end position="89"/>
    </location>
</feature>
<dbReference type="Proteomes" id="UP001620295">
    <property type="component" value="Unassembled WGS sequence"/>
</dbReference>
<evidence type="ECO:0000313" key="3">
    <source>
        <dbReference type="EMBL" id="MFK4264923.1"/>
    </source>
</evidence>
<feature type="region of interest" description="Disordered" evidence="1">
    <location>
        <begin position="34"/>
        <end position="57"/>
    </location>
</feature>
<evidence type="ECO:0008006" key="5">
    <source>
        <dbReference type="Google" id="ProtNLM"/>
    </source>
</evidence>
<protein>
    <recommendedName>
        <fullName evidence="5">Secreted protein</fullName>
    </recommendedName>
</protein>
<evidence type="ECO:0000313" key="4">
    <source>
        <dbReference type="Proteomes" id="UP001620295"/>
    </source>
</evidence>
<evidence type="ECO:0000256" key="2">
    <source>
        <dbReference type="SAM" id="Phobius"/>
    </source>
</evidence>
<keyword evidence="4" id="KW-1185">Reference proteome</keyword>
<feature type="compositionally biased region" description="Low complexity" evidence="1">
    <location>
        <begin position="40"/>
        <end position="57"/>
    </location>
</feature>
<accession>A0ABW8LG85</accession>
<sequence length="90" mass="8804">MSIDWAALGQVFGISLLVTVGFVGVFTLGILGTSRKPQQAEAGTDTAATASTASAPAPAGGAFGPARAGAYLCFALCAAVVAYGINLIVA</sequence>
<dbReference type="RefSeq" id="WP_358703502.1">
    <property type="nucleotide sequence ID" value="NZ_JBFACG010000011.1"/>
</dbReference>
<proteinExistence type="predicted"/>
<dbReference type="EMBL" id="JBJDQH010000003">
    <property type="protein sequence ID" value="MFK4264923.1"/>
    <property type="molecule type" value="Genomic_DNA"/>
</dbReference>
<comment type="caution">
    <text evidence="3">The sequence shown here is derived from an EMBL/GenBank/DDBJ whole genome shotgun (WGS) entry which is preliminary data.</text>
</comment>
<organism evidence="3 4">
    <name type="scientific">Streptomyces milbemycinicus</name>
    <dbReference type="NCBI Taxonomy" id="476552"/>
    <lineage>
        <taxon>Bacteria</taxon>
        <taxon>Bacillati</taxon>
        <taxon>Actinomycetota</taxon>
        <taxon>Actinomycetes</taxon>
        <taxon>Kitasatosporales</taxon>
        <taxon>Streptomycetaceae</taxon>
        <taxon>Streptomyces</taxon>
    </lineage>
</organism>
<reference evidence="3 4" key="1">
    <citation type="submission" date="2024-11" db="EMBL/GenBank/DDBJ databases">
        <title>The Natural Products Discovery Center: Release of the First 8490 Sequenced Strains for Exploring Actinobacteria Biosynthetic Diversity.</title>
        <authorList>
            <person name="Kalkreuter E."/>
            <person name="Kautsar S.A."/>
            <person name="Yang D."/>
            <person name="Bader C.D."/>
            <person name="Teijaro C.N."/>
            <person name="Fluegel L."/>
            <person name="Davis C.M."/>
            <person name="Simpson J.R."/>
            <person name="Lauterbach L."/>
            <person name="Steele A.D."/>
            <person name="Gui C."/>
            <person name="Meng S."/>
            <person name="Li G."/>
            <person name="Viehrig K."/>
            <person name="Ye F."/>
            <person name="Su P."/>
            <person name="Kiefer A.F."/>
            <person name="Nichols A."/>
            <person name="Cepeda A.J."/>
            <person name="Yan W."/>
            <person name="Fan B."/>
            <person name="Jiang Y."/>
            <person name="Adhikari A."/>
            <person name="Zheng C.-J."/>
            <person name="Schuster L."/>
            <person name="Cowan T.M."/>
            <person name="Smanski M.J."/>
            <person name="Chevrette M.G."/>
            <person name="De Carvalho L.P.S."/>
            <person name="Shen B."/>
        </authorList>
    </citation>
    <scope>NUCLEOTIDE SEQUENCE [LARGE SCALE GENOMIC DNA]</scope>
    <source>
        <strain evidence="3 4">NPDC020863</strain>
    </source>
</reference>
<keyword evidence="2" id="KW-0812">Transmembrane</keyword>
<gene>
    <name evidence="3" type="ORF">ACI2L5_08260</name>
</gene>
<keyword evidence="2" id="KW-0472">Membrane</keyword>
<evidence type="ECO:0000256" key="1">
    <source>
        <dbReference type="SAM" id="MobiDB-lite"/>
    </source>
</evidence>
<keyword evidence="2" id="KW-1133">Transmembrane helix</keyword>
<name>A0ABW8LG85_9ACTN</name>
<feature type="transmembrane region" description="Helical" evidence="2">
    <location>
        <begin position="12"/>
        <end position="31"/>
    </location>
</feature>